<dbReference type="Proteomes" id="UP000031938">
    <property type="component" value="Unassembled WGS sequence"/>
</dbReference>
<reference evidence="1 2" key="1">
    <citation type="submission" date="2015-01" db="EMBL/GenBank/DDBJ databases">
        <title>Genome sequencing of Jeotgalibacillus soli.</title>
        <authorList>
            <person name="Goh K.M."/>
            <person name="Chan K.-G."/>
            <person name="Yaakop A.S."/>
            <person name="Ee R."/>
            <person name="Gan H.M."/>
            <person name="Chan C.S."/>
        </authorList>
    </citation>
    <scope>NUCLEOTIDE SEQUENCE [LARGE SCALE GENOMIC DNA]</scope>
    <source>
        <strain evidence="1 2">P9</strain>
    </source>
</reference>
<dbReference type="STRING" id="889306.KP78_36650"/>
<dbReference type="RefSeq" id="WP_041090772.1">
    <property type="nucleotide sequence ID" value="NZ_JXRP01000020.1"/>
</dbReference>
<name>A0A0C2VH53_9BACL</name>
<protein>
    <submittedName>
        <fullName evidence="1">Uncharacterized protein</fullName>
    </submittedName>
</protein>
<evidence type="ECO:0000313" key="2">
    <source>
        <dbReference type="Proteomes" id="UP000031938"/>
    </source>
</evidence>
<accession>A0A0C2VH53</accession>
<sequence length="103" mass="12643">MRTSFFHWDDRLQIELPGSIREWEARSQEEKQLILFHWEKTRGRIPDKIMELDQQIMKKQRDLSDESDFDKSCRLNEEIADLASIINDLWIWYRIPWQLHPAM</sequence>
<organism evidence="1 2">
    <name type="scientific">Jeotgalibacillus soli</name>
    <dbReference type="NCBI Taxonomy" id="889306"/>
    <lineage>
        <taxon>Bacteria</taxon>
        <taxon>Bacillati</taxon>
        <taxon>Bacillota</taxon>
        <taxon>Bacilli</taxon>
        <taxon>Bacillales</taxon>
        <taxon>Caryophanaceae</taxon>
        <taxon>Jeotgalibacillus</taxon>
    </lineage>
</organism>
<evidence type="ECO:0000313" key="1">
    <source>
        <dbReference type="EMBL" id="KIL43841.1"/>
    </source>
</evidence>
<dbReference type="EMBL" id="JXRP01000020">
    <property type="protein sequence ID" value="KIL43841.1"/>
    <property type="molecule type" value="Genomic_DNA"/>
</dbReference>
<dbReference type="OrthoDB" id="2989999at2"/>
<comment type="caution">
    <text evidence="1">The sequence shown here is derived from an EMBL/GenBank/DDBJ whole genome shotgun (WGS) entry which is preliminary data.</text>
</comment>
<dbReference type="AlphaFoldDB" id="A0A0C2VH53"/>
<proteinExistence type="predicted"/>
<dbReference type="PATRIC" id="fig|889306.3.peg.3680"/>
<keyword evidence="2" id="KW-1185">Reference proteome</keyword>
<gene>
    <name evidence="1" type="ORF">KP78_36650</name>
</gene>